<evidence type="ECO:0000256" key="4">
    <source>
        <dbReference type="ARBA" id="ARBA00022801"/>
    </source>
</evidence>
<dbReference type="InterPro" id="IPR012337">
    <property type="entry name" value="RNaseH-like_sf"/>
</dbReference>
<feature type="region of interest" description="Disordered" evidence="7">
    <location>
        <begin position="232"/>
        <end position="252"/>
    </location>
</feature>
<comment type="similarity">
    <text evidence="2">Belongs to the REXO1/REXO3 family.</text>
</comment>
<feature type="region of interest" description="Disordered" evidence="7">
    <location>
        <begin position="1"/>
        <end position="73"/>
    </location>
</feature>
<keyword evidence="10" id="KW-1185">Reference proteome</keyword>
<dbReference type="InterPro" id="IPR036397">
    <property type="entry name" value="RNaseH_sf"/>
</dbReference>
<evidence type="ECO:0000313" key="9">
    <source>
        <dbReference type="EMBL" id="KAK3675505.1"/>
    </source>
</evidence>
<dbReference type="InterPro" id="IPR013520">
    <property type="entry name" value="Ribonucl_H"/>
</dbReference>
<dbReference type="SUPFAM" id="SSF53098">
    <property type="entry name" value="Ribonuclease H-like"/>
    <property type="match status" value="1"/>
</dbReference>
<dbReference type="PANTHER" id="PTHR12801:SF115">
    <property type="entry name" value="FI18136P1-RELATED"/>
    <property type="match status" value="1"/>
</dbReference>
<comment type="caution">
    <text evidence="9">The sequence shown here is derived from an EMBL/GenBank/DDBJ whole genome shotgun (WGS) entry which is preliminary data.</text>
</comment>
<evidence type="ECO:0000256" key="7">
    <source>
        <dbReference type="SAM" id="MobiDB-lite"/>
    </source>
</evidence>
<protein>
    <recommendedName>
        <fullName evidence="8">Exonuclease domain-containing protein</fullName>
    </recommendedName>
</protein>
<dbReference type="Pfam" id="PF00929">
    <property type="entry name" value="RNase_T"/>
    <property type="match status" value="1"/>
</dbReference>
<dbReference type="SMART" id="SM00479">
    <property type="entry name" value="EXOIII"/>
    <property type="match status" value="1"/>
</dbReference>
<dbReference type="GO" id="GO:0004527">
    <property type="term" value="F:exonuclease activity"/>
    <property type="evidence" value="ECO:0007669"/>
    <property type="project" value="UniProtKB-KW"/>
</dbReference>
<evidence type="ECO:0000256" key="3">
    <source>
        <dbReference type="ARBA" id="ARBA00022722"/>
    </source>
</evidence>
<keyword evidence="3" id="KW-0540">Nuclease</keyword>
<evidence type="ECO:0000256" key="5">
    <source>
        <dbReference type="ARBA" id="ARBA00022839"/>
    </source>
</evidence>
<accession>A0AAE1C2G9</accession>
<evidence type="ECO:0000313" key="10">
    <source>
        <dbReference type="Proteomes" id="UP001274830"/>
    </source>
</evidence>
<evidence type="ECO:0000256" key="6">
    <source>
        <dbReference type="ARBA" id="ARBA00023242"/>
    </source>
</evidence>
<keyword evidence="4" id="KW-0378">Hydrolase</keyword>
<dbReference type="GO" id="GO:0003676">
    <property type="term" value="F:nucleic acid binding"/>
    <property type="evidence" value="ECO:0007669"/>
    <property type="project" value="InterPro"/>
</dbReference>
<keyword evidence="5" id="KW-0269">Exonuclease</keyword>
<dbReference type="Gene3D" id="3.30.420.10">
    <property type="entry name" value="Ribonuclease H-like superfamily/Ribonuclease H"/>
    <property type="match status" value="1"/>
</dbReference>
<dbReference type="InterPro" id="IPR034922">
    <property type="entry name" value="REX1-like_exo"/>
</dbReference>
<evidence type="ECO:0000256" key="1">
    <source>
        <dbReference type="ARBA" id="ARBA00004123"/>
    </source>
</evidence>
<dbReference type="CDD" id="cd06145">
    <property type="entry name" value="REX1_like"/>
    <property type="match status" value="1"/>
</dbReference>
<evidence type="ECO:0000256" key="2">
    <source>
        <dbReference type="ARBA" id="ARBA00006357"/>
    </source>
</evidence>
<evidence type="ECO:0000259" key="8">
    <source>
        <dbReference type="SMART" id="SM00479"/>
    </source>
</evidence>
<dbReference type="AlphaFoldDB" id="A0AAE1C2G9"/>
<organism evidence="9 10">
    <name type="scientific">Recurvomyces mirabilis</name>
    <dbReference type="NCBI Taxonomy" id="574656"/>
    <lineage>
        <taxon>Eukaryota</taxon>
        <taxon>Fungi</taxon>
        <taxon>Dikarya</taxon>
        <taxon>Ascomycota</taxon>
        <taxon>Pezizomycotina</taxon>
        <taxon>Dothideomycetes</taxon>
        <taxon>Dothideomycetidae</taxon>
        <taxon>Mycosphaerellales</taxon>
        <taxon>Teratosphaeriaceae</taxon>
        <taxon>Recurvomyces</taxon>
    </lineage>
</organism>
<feature type="compositionally biased region" description="Low complexity" evidence="7">
    <location>
        <begin position="136"/>
        <end position="145"/>
    </location>
</feature>
<dbReference type="FunFam" id="3.30.420.10:FF:000019">
    <property type="entry name" value="RNA exonuclease NEF-sp"/>
    <property type="match status" value="1"/>
</dbReference>
<dbReference type="GO" id="GO:0005634">
    <property type="term" value="C:nucleus"/>
    <property type="evidence" value="ECO:0007669"/>
    <property type="project" value="UniProtKB-SubCell"/>
</dbReference>
<reference evidence="9" key="1">
    <citation type="submission" date="2023-07" db="EMBL/GenBank/DDBJ databases">
        <title>Black Yeasts Isolated from many extreme environments.</title>
        <authorList>
            <person name="Coleine C."/>
            <person name="Stajich J.E."/>
            <person name="Selbmann L."/>
        </authorList>
    </citation>
    <scope>NUCLEOTIDE SEQUENCE</scope>
    <source>
        <strain evidence="9">CCFEE 5485</strain>
    </source>
</reference>
<dbReference type="PANTHER" id="PTHR12801">
    <property type="entry name" value="RNA EXONUCLEASE REXO1 / RECO3 FAMILY MEMBER-RELATED"/>
    <property type="match status" value="1"/>
</dbReference>
<sequence>MTNKRSRDDDEPRACVGAGSGDTEEPIQDATAATSKAADMTAVEDDDNSSEWQQVKRRKTTKKEANNYPSITHSPHARLQSFVKLSDLQNLVLYALADGNAPQWVSVKHHGSIRKVVVLMVPGLEAGMFDGSIPLSSSTEESSSTAVQAADHTATNRAADARETAPGVSRKLNVSPDDYYPAPLRYSQLPQPLQPLSDLFEYIWPIKTPGEDKYARMHSPLQAMLVSPIVKSREDKRAKGPQPPPEGRGWKNQRTPVTELLATTTELSDDGYVLHPAHYNQTSSATKEIALRELNKTTTADGWIETPDVPFLFSGNVPDKDIEKGSVTAGRNVLTMDCEMCITSPQGVAPQVFSLTRISIVDWDGNVLLDELVKPTNPITDYLTPYSGITEKMLECVTTTLEDIQKRLLGILTPQTILVGHSLNSDLSALQLAHPFIIDTALLFPHPRGPPLKSSLKWLAQKYLSRAIQKGHGSTGHDSIEDAKACLDLVKQKCEKGKSWGTPEASGEPIFKRLARSYRPNADKVDRNGENEARVSAVVDWGEPARGYGGQAKVAIGEESDEAIVKSVQRCLEGSSEDLQVPNGGCDFVWARLRELEAHRGWWDKSKLVDSDALRSTTTAASAETLLPDMVTQTVTNIKAVYDALPDRTAFIVYSGSGDPRELREMQALQTKFKEEYKTKKWDQLSVKWTDVEEQKLRAACDRARRGIGFVGLK</sequence>
<feature type="domain" description="Exonuclease" evidence="8">
    <location>
        <begin position="332"/>
        <end position="499"/>
    </location>
</feature>
<feature type="compositionally biased region" description="Basic and acidic residues" evidence="7">
    <location>
        <begin position="1"/>
        <end position="13"/>
    </location>
</feature>
<name>A0AAE1C2G9_9PEZI</name>
<dbReference type="Proteomes" id="UP001274830">
    <property type="component" value="Unassembled WGS sequence"/>
</dbReference>
<keyword evidence="6" id="KW-0539">Nucleus</keyword>
<comment type="subcellular location">
    <subcellularLocation>
        <location evidence="1">Nucleus</location>
    </subcellularLocation>
</comment>
<gene>
    <name evidence="9" type="ORF">LTR78_004588</name>
</gene>
<dbReference type="EMBL" id="JAUTXT010000014">
    <property type="protein sequence ID" value="KAK3675505.1"/>
    <property type="molecule type" value="Genomic_DNA"/>
</dbReference>
<dbReference type="InterPro" id="IPR047021">
    <property type="entry name" value="REXO1/3/4-like"/>
</dbReference>
<feature type="region of interest" description="Disordered" evidence="7">
    <location>
        <begin position="135"/>
        <end position="174"/>
    </location>
</feature>
<proteinExistence type="inferred from homology"/>